<comment type="subcellular location">
    <subcellularLocation>
        <location evidence="1">Cytoplasm</location>
    </subcellularLocation>
</comment>
<protein>
    <submittedName>
        <fullName evidence="6">Enterochelin esterase</fullName>
    </submittedName>
</protein>
<accession>A4BFX8</accession>
<dbReference type="PANTHER" id="PTHR48098:SF3">
    <property type="entry name" value="IRON(III) ENTEROBACTIN ESTERASE"/>
    <property type="match status" value="1"/>
</dbReference>
<dbReference type="Proteomes" id="UP000005953">
    <property type="component" value="Unassembled WGS sequence"/>
</dbReference>
<dbReference type="GO" id="GO:0005737">
    <property type="term" value="C:cytoplasm"/>
    <property type="evidence" value="ECO:0007669"/>
    <property type="project" value="UniProtKB-SubCell"/>
</dbReference>
<gene>
    <name evidence="6" type="ORF">MED297_03867</name>
</gene>
<keyword evidence="7" id="KW-1185">Reference proteome</keyword>
<dbReference type="GO" id="GO:0006826">
    <property type="term" value="P:iron ion transport"/>
    <property type="evidence" value="ECO:0007669"/>
    <property type="project" value="InterPro"/>
</dbReference>
<evidence type="ECO:0000256" key="3">
    <source>
        <dbReference type="ARBA" id="ARBA00022801"/>
    </source>
</evidence>
<keyword evidence="2" id="KW-0963">Cytoplasm</keyword>
<evidence type="ECO:0000256" key="4">
    <source>
        <dbReference type="ARBA" id="ARBA00024201"/>
    </source>
</evidence>
<dbReference type="ESTHER" id="9gamm-a4bfx8">
    <property type="family name" value="A85-IroE-IroD-Fes-Yiel"/>
</dbReference>
<dbReference type="PANTHER" id="PTHR48098">
    <property type="entry name" value="ENTEROCHELIN ESTERASE-RELATED"/>
    <property type="match status" value="1"/>
</dbReference>
<dbReference type="RefSeq" id="WP_008047590.1">
    <property type="nucleotide sequence ID" value="NZ_CH724154.1"/>
</dbReference>
<feature type="domain" description="Enterochelin esterase N-terminal" evidence="5">
    <location>
        <begin position="11"/>
        <end position="103"/>
    </location>
</feature>
<dbReference type="InterPro" id="IPR021764">
    <property type="entry name" value="Enterochelin_esterase_N"/>
</dbReference>
<comment type="caution">
    <text evidence="6">The sequence shown here is derived from an EMBL/GenBank/DDBJ whole genome shotgun (WGS) entry which is preliminary data.</text>
</comment>
<dbReference type="SUPFAM" id="SSF53474">
    <property type="entry name" value="alpha/beta-Hydrolases"/>
    <property type="match status" value="1"/>
</dbReference>
<dbReference type="OrthoDB" id="9775130at2"/>
<dbReference type="NCBIfam" id="NF007758">
    <property type="entry name" value="PRK10439.1"/>
    <property type="match status" value="1"/>
</dbReference>
<keyword evidence="3" id="KW-0378">Hydrolase</keyword>
<evidence type="ECO:0000256" key="1">
    <source>
        <dbReference type="ARBA" id="ARBA00004496"/>
    </source>
</evidence>
<reference evidence="6 7" key="1">
    <citation type="submission" date="2006-02" db="EMBL/GenBank/DDBJ databases">
        <authorList>
            <person name="Pinhassi J."/>
            <person name="Pedros-Alio C."/>
            <person name="Ferriera S."/>
            <person name="Johnson J."/>
            <person name="Kravitz S."/>
            <person name="Halpern A."/>
            <person name="Remington K."/>
            <person name="Beeson K."/>
            <person name="Tran B."/>
            <person name="Rogers Y.-H."/>
            <person name="Friedman R."/>
            <person name="Venter J.C."/>
        </authorList>
    </citation>
    <scope>NUCLEOTIDE SEQUENCE [LARGE SCALE GENOMIC DNA]</scope>
    <source>
        <strain evidence="6 7">MED297</strain>
    </source>
</reference>
<dbReference type="InterPro" id="IPR029058">
    <property type="entry name" value="AB_hydrolase_fold"/>
</dbReference>
<proteinExistence type="inferred from homology"/>
<dbReference type="GO" id="GO:0008849">
    <property type="term" value="F:enterochelin esterase activity"/>
    <property type="evidence" value="ECO:0007669"/>
    <property type="project" value="InterPro"/>
</dbReference>
<dbReference type="Pfam" id="PF00756">
    <property type="entry name" value="Esterase"/>
    <property type="match status" value="1"/>
</dbReference>
<dbReference type="SUPFAM" id="SSF81296">
    <property type="entry name" value="E set domains"/>
    <property type="match status" value="1"/>
</dbReference>
<dbReference type="InterPro" id="IPR050583">
    <property type="entry name" value="Mycobacterial_A85_antigen"/>
</dbReference>
<dbReference type="HOGENOM" id="CLU_024314_3_0_6"/>
<dbReference type="Gene3D" id="2.60.40.10">
    <property type="entry name" value="Immunoglobulins"/>
    <property type="match status" value="1"/>
</dbReference>
<comment type="similarity">
    <text evidence="4">Belongs to the Fes family.</text>
</comment>
<dbReference type="Pfam" id="PF11806">
    <property type="entry name" value="Enterochelin_N"/>
    <property type="match status" value="1"/>
</dbReference>
<evidence type="ECO:0000256" key="2">
    <source>
        <dbReference type="ARBA" id="ARBA00022490"/>
    </source>
</evidence>
<name>A4BFX8_9GAMM</name>
<dbReference type="GO" id="GO:0005506">
    <property type="term" value="F:iron ion binding"/>
    <property type="evidence" value="ECO:0007669"/>
    <property type="project" value="InterPro"/>
</dbReference>
<dbReference type="EMBL" id="AAOE01000014">
    <property type="protein sequence ID" value="EAR08996.1"/>
    <property type="molecule type" value="Genomic_DNA"/>
</dbReference>
<sequence>MPTTRFTFAADAHRVFIDINGITNHHAEQLTEMQRDLSGRWFIDVEIPTGFIGSYAFMPITDSLPTFASSRERWRYLSPIAVADPANRGPVLGNAWGGSASVFDPEGQLADIDFSVLSLPVQTWRSQMLNNERAVWWLNTQPSDDQQPVPWVILLDGEDWVKNLPIAPTLLQMTQTGTLPPAKYLFISRRNLESRSGELPNNPRFWQAVIQELLPAMQETLGASPEEVVVAGQSFGGLSAVYAALHFGDTVRKAISQSGSFWYPDRQAAMDDHLTDFTVDTALQTVRQRKPTSIHLTAGTLEGNMPVFSQAMARVLDAQQVPFTLRHVVGGHDRASWFLSLLDGLIWSLTDGPADTNQENDN</sequence>
<dbReference type="Gene3D" id="3.40.50.1820">
    <property type="entry name" value="alpha/beta hydrolase"/>
    <property type="match status" value="1"/>
</dbReference>
<evidence type="ECO:0000313" key="6">
    <source>
        <dbReference type="EMBL" id="EAR08996.1"/>
    </source>
</evidence>
<evidence type="ECO:0000259" key="5">
    <source>
        <dbReference type="Pfam" id="PF11806"/>
    </source>
</evidence>
<organism evidence="6 7">
    <name type="scientific">Reinekea blandensis MED297</name>
    <dbReference type="NCBI Taxonomy" id="314283"/>
    <lineage>
        <taxon>Bacteria</taxon>
        <taxon>Pseudomonadati</taxon>
        <taxon>Pseudomonadota</taxon>
        <taxon>Gammaproteobacteria</taxon>
        <taxon>Oceanospirillales</taxon>
        <taxon>Saccharospirillaceae</taxon>
        <taxon>Reinekea</taxon>
    </lineage>
</organism>
<evidence type="ECO:0000313" key="7">
    <source>
        <dbReference type="Proteomes" id="UP000005953"/>
    </source>
</evidence>
<dbReference type="STRING" id="314283.MED297_03867"/>
<dbReference type="AlphaFoldDB" id="A4BFX8"/>
<dbReference type="InterPro" id="IPR000801">
    <property type="entry name" value="Esterase-like"/>
</dbReference>
<dbReference type="InterPro" id="IPR014756">
    <property type="entry name" value="Ig_E-set"/>
</dbReference>
<dbReference type="InterPro" id="IPR013783">
    <property type="entry name" value="Ig-like_fold"/>
</dbReference>